<protein>
    <submittedName>
        <fullName evidence="1">Uncharacterized protein</fullName>
    </submittedName>
</protein>
<dbReference type="OrthoDB" id="3554680at2759"/>
<name>A0A1Y2A743_9PLEO</name>
<dbReference type="STRING" id="1231657.A0A1Y2A743"/>
<dbReference type="Proteomes" id="UP000193144">
    <property type="component" value="Unassembled WGS sequence"/>
</dbReference>
<dbReference type="EMBL" id="MCFA01000007">
    <property type="protein sequence ID" value="ORY18318.1"/>
    <property type="molecule type" value="Genomic_DNA"/>
</dbReference>
<comment type="caution">
    <text evidence="1">The sequence shown here is derived from an EMBL/GenBank/DDBJ whole genome shotgun (WGS) entry which is preliminary data.</text>
</comment>
<organism evidence="1 2">
    <name type="scientific">Clohesyomyces aquaticus</name>
    <dbReference type="NCBI Taxonomy" id="1231657"/>
    <lineage>
        <taxon>Eukaryota</taxon>
        <taxon>Fungi</taxon>
        <taxon>Dikarya</taxon>
        <taxon>Ascomycota</taxon>
        <taxon>Pezizomycotina</taxon>
        <taxon>Dothideomycetes</taxon>
        <taxon>Pleosporomycetidae</taxon>
        <taxon>Pleosporales</taxon>
        <taxon>Lindgomycetaceae</taxon>
        <taxon>Clohesyomyces</taxon>
    </lineage>
</organism>
<proteinExistence type="predicted"/>
<gene>
    <name evidence="1" type="ORF">BCR34DRAFT_554015</name>
</gene>
<keyword evidence="2" id="KW-1185">Reference proteome</keyword>
<reference evidence="1 2" key="1">
    <citation type="submission" date="2016-07" db="EMBL/GenBank/DDBJ databases">
        <title>Pervasive Adenine N6-methylation of Active Genes in Fungi.</title>
        <authorList>
            <consortium name="DOE Joint Genome Institute"/>
            <person name="Mondo S.J."/>
            <person name="Dannebaum R.O."/>
            <person name="Kuo R.C."/>
            <person name="Labutti K."/>
            <person name="Haridas S."/>
            <person name="Kuo A."/>
            <person name="Salamov A."/>
            <person name="Ahrendt S.R."/>
            <person name="Lipzen A."/>
            <person name="Sullivan W."/>
            <person name="Andreopoulos W.B."/>
            <person name="Clum A."/>
            <person name="Lindquist E."/>
            <person name="Daum C."/>
            <person name="Ramamoorthy G.K."/>
            <person name="Gryganskyi A."/>
            <person name="Culley D."/>
            <person name="Magnuson J.K."/>
            <person name="James T.Y."/>
            <person name="O'Malley M.A."/>
            <person name="Stajich J.E."/>
            <person name="Spatafora J.W."/>
            <person name="Visel A."/>
            <person name="Grigoriev I.V."/>
        </authorList>
    </citation>
    <scope>NUCLEOTIDE SEQUENCE [LARGE SCALE GENOMIC DNA]</scope>
    <source>
        <strain evidence="1 2">CBS 115471</strain>
    </source>
</reference>
<sequence length="1012" mass="111778">MATWKVLPVLSEKKIERTPFVKSRKFFAVDDSGSTAGSISRREREFVEKFRENDPNIGDMISLWGSACDVPVRDFNKVNWKSNHGGTYPTQILKHIGTLEAIRMSDVWFLVTDGEVYDGDVHNLATMAHELDILKVPIVFMIAGSRGRTPDTTNISVGISFFASSQDALILFKETQTGKLYVIAAKGCFAALGGSAAAQDLASWQDIPVFTGNGSGEEAFFKHCEKLDIQVLCAKSREGLPSGVSLGPEWETAQGTHLVDLDVLPQAGFLSDDDALTLFAEDAFNNLAVAYKTRKRIPELRMFVQGQKVEQVAPKLEDVSGAAAIISQMADPTTADERKELQGRLREAHAKNRAQYQSVIADFAGSPKEKAARKRNQLVDAALRSLASIETASFSADILSRKSNRARRAEAVTTDTSIAMANLDLEGPAFKGYCLVCCGEDEVMSICLKELGSSDAGCNTTDFALNFPLAAGQNDKNINLVSSQNICFQCALLGPSGQSIYKENIKAIIPAVQYDGNNKKYINDQLYLSLTSGLQTGAAGVAQLFMAILHQVLDTKSWAGAGLKDSQVAAGEHSEEYQRKKTFQWMLDQLVQHTQTRKTFSEVGDWCSFPEALSWVAEDYQNNGLASFVVTYPIPGCDLLGALGKERGIFPPDMMSQLRSSLSIYQMASKYLSDLRSATYGQDDWKQNYLDLIYREFNSDSIPKDLSGAEALMFDVEAFKTCMRDQLSMQPFPQGRTLLDDVKEMQKLQLMLFWLIYSQKSHCTAQTFFSKIRHNEHLASAVFDPTLSVPEPELHDTLRSIFVKPAGEFINVEAAAVHNAAVIPFTNPFGASVIRCGVAACGKSFIPEHVDRDIDAALASVKQIHDNRAKHLIEVFGIRGRFEKACTGLPEVTAVGSPPSSSHINLHIAVAKTWAELPAEKRRAVVVVDEEGEREDFVAAVRKRICKQRRGDIFRGQIDDDIKAVLPSFFKVLGEASKVEGGTEGDMTLFEHEFKENKLDWKIRYELEALGW</sequence>
<evidence type="ECO:0000313" key="1">
    <source>
        <dbReference type="EMBL" id="ORY18318.1"/>
    </source>
</evidence>
<evidence type="ECO:0000313" key="2">
    <source>
        <dbReference type="Proteomes" id="UP000193144"/>
    </source>
</evidence>
<dbReference type="AlphaFoldDB" id="A0A1Y2A743"/>
<accession>A0A1Y2A743</accession>